<dbReference type="PANTHER" id="PTHR44591">
    <property type="entry name" value="STRESS RESPONSE REGULATOR PROTEIN 1"/>
    <property type="match status" value="1"/>
</dbReference>
<dbReference type="InterPro" id="IPR003661">
    <property type="entry name" value="HisK_dim/P_dom"/>
</dbReference>
<dbReference type="PANTHER" id="PTHR44591:SF3">
    <property type="entry name" value="RESPONSE REGULATORY DOMAIN-CONTAINING PROTEIN"/>
    <property type="match status" value="1"/>
</dbReference>
<dbReference type="EC" id="2.7.13.3" evidence="2"/>
<evidence type="ECO:0000313" key="8">
    <source>
        <dbReference type="Proteomes" id="UP000001847"/>
    </source>
</evidence>
<evidence type="ECO:0000256" key="3">
    <source>
        <dbReference type="ARBA" id="ARBA00022553"/>
    </source>
</evidence>
<keyword evidence="3 4" id="KW-0597">Phosphoprotein</keyword>
<reference evidence="7 8" key="1">
    <citation type="journal article" date="2008" name="PLoS ONE">
        <title>Genome sequence of the saprophyte Leptospira biflexa provides insights into the evolution of Leptospira and the pathogenesis of leptospirosis.</title>
        <authorList>
            <person name="Picardeau M."/>
            <person name="Bulach D.M."/>
            <person name="Bouchier C."/>
            <person name="Zuerner R.L."/>
            <person name="Zidane N."/>
            <person name="Wilson P.J."/>
            <person name="Creno S."/>
            <person name="Kuczek E.S."/>
            <person name="Bommezzadri S."/>
            <person name="Davis J.C."/>
            <person name="McGrath A."/>
            <person name="Johnson M.J."/>
            <person name="Boursaux-Eude C."/>
            <person name="Seemann T."/>
            <person name="Rouy Z."/>
            <person name="Coppel R.L."/>
            <person name="Rood J.I."/>
            <person name="Lajus A."/>
            <person name="Davies J.K."/>
            <person name="Medigue C."/>
            <person name="Adler B."/>
        </authorList>
    </citation>
    <scope>NUCLEOTIDE SEQUENCE [LARGE SCALE GENOMIC DNA]</scope>
    <source>
        <strain evidence="8">Patoc 1 / ATCC 23582 / Paris</strain>
    </source>
</reference>
<sequence>MDWFCKTMTSIVGNEKETDVKKILVVEDERIIAINICSTLKQYGYNAIYVSEANDAIEQIESEHFDLVLMDIMLNGPMDGIEIASKIKRTKEIPVIYLTAYSDEATINRAKTTEPFGYLIKPFNSRDLYISVEMAIYKSQVQKHIRVVESRLAENQKWETIALVASGISHEINNPLTSILNLADLIALEAKKNSNPSLKEKADKISEESERIAKIVKNLVSYSQSTSSQWTYSNLVSILNDTRSFLHQYFLKEGIQCELEMGDVPHVYCQPQKIKQVLLNLMQDARLRVNTREDSIGRKIAVSMSVVERDGNEFVQIQIKDNGAEDLMMGISQMNSLDVTRSIIAEHKGNLIREEPTSAWVFTLPIVKPV</sequence>
<dbReference type="KEGG" id="lbi:LEPBI_I1735"/>
<comment type="catalytic activity">
    <reaction evidence="1">
        <text>ATP + protein L-histidine = ADP + protein N-phospho-L-histidine.</text>
        <dbReference type="EC" id="2.7.13.3"/>
    </reaction>
</comment>
<dbReference type="InterPro" id="IPR005467">
    <property type="entry name" value="His_kinase_dom"/>
</dbReference>
<feature type="modified residue" description="4-aspartylphosphate" evidence="4">
    <location>
        <position position="71"/>
    </location>
</feature>
<dbReference type="Gene3D" id="3.30.565.10">
    <property type="entry name" value="Histidine kinase-like ATPase, C-terminal domain"/>
    <property type="match status" value="1"/>
</dbReference>
<dbReference type="SMART" id="SM00388">
    <property type="entry name" value="HisKA"/>
    <property type="match status" value="1"/>
</dbReference>
<evidence type="ECO:0000259" key="6">
    <source>
        <dbReference type="PROSITE" id="PS50110"/>
    </source>
</evidence>
<evidence type="ECO:0000313" key="7">
    <source>
        <dbReference type="EMBL" id="ABZ97841.1"/>
    </source>
</evidence>
<dbReference type="Pfam" id="PF00072">
    <property type="entry name" value="Response_reg"/>
    <property type="match status" value="1"/>
</dbReference>
<dbReference type="SUPFAM" id="SSF55874">
    <property type="entry name" value="ATPase domain of HSP90 chaperone/DNA topoisomerase II/histidine kinase"/>
    <property type="match status" value="1"/>
</dbReference>
<evidence type="ECO:0000259" key="5">
    <source>
        <dbReference type="PROSITE" id="PS50109"/>
    </source>
</evidence>
<dbReference type="Pfam" id="PF00512">
    <property type="entry name" value="HisKA"/>
    <property type="match status" value="1"/>
</dbReference>
<evidence type="ECO:0000256" key="2">
    <source>
        <dbReference type="ARBA" id="ARBA00012438"/>
    </source>
</evidence>
<dbReference type="SUPFAM" id="SSF47384">
    <property type="entry name" value="Homodimeric domain of signal transducing histidine kinase"/>
    <property type="match status" value="1"/>
</dbReference>
<dbReference type="AlphaFoldDB" id="B0SRP6"/>
<dbReference type="InterPro" id="IPR036890">
    <property type="entry name" value="HATPase_C_sf"/>
</dbReference>
<feature type="domain" description="Response regulatory" evidence="6">
    <location>
        <begin position="22"/>
        <end position="136"/>
    </location>
</feature>
<gene>
    <name evidence="7" type="ordered locus">LEPBI_I1735</name>
</gene>
<evidence type="ECO:0000256" key="4">
    <source>
        <dbReference type="PROSITE-ProRule" id="PRU00169"/>
    </source>
</evidence>
<dbReference type="PROSITE" id="PS50109">
    <property type="entry name" value="HIS_KIN"/>
    <property type="match status" value="1"/>
</dbReference>
<dbReference type="HOGENOM" id="CLU_000445_114_72_12"/>
<dbReference type="Gene3D" id="3.40.50.2300">
    <property type="match status" value="1"/>
</dbReference>
<keyword evidence="8" id="KW-1185">Reference proteome</keyword>
<dbReference type="InterPro" id="IPR050595">
    <property type="entry name" value="Bact_response_regulator"/>
</dbReference>
<dbReference type="SMART" id="SM00448">
    <property type="entry name" value="REC"/>
    <property type="match status" value="1"/>
</dbReference>
<dbReference type="EMBL" id="CP000786">
    <property type="protein sequence ID" value="ABZ97841.1"/>
    <property type="molecule type" value="Genomic_DNA"/>
</dbReference>
<dbReference type="Proteomes" id="UP000001847">
    <property type="component" value="Chromosome I"/>
</dbReference>
<dbReference type="Gene3D" id="1.10.287.130">
    <property type="match status" value="1"/>
</dbReference>
<proteinExistence type="predicted"/>
<dbReference type="CDD" id="cd00082">
    <property type="entry name" value="HisKA"/>
    <property type="match status" value="1"/>
</dbReference>
<organism evidence="7 8">
    <name type="scientific">Leptospira biflexa serovar Patoc (strain Patoc 1 / ATCC 23582 / Paris)</name>
    <dbReference type="NCBI Taxonomy" id="456481"/>
    <lineage>
        <taxon>Bacteria</taxon>
        <taxon>Pseudomonadati</taxon>
        <taxon>Spirochaetota</taxon>
        <taxon>Spirochaetia</taxon>
        <taxon>Leptospirales</taxon>
        <taxon>Leptospiraceae</taxon>
        <taxon>Leptospira</taxon>
    </lineage>
</organism>
<dbReference type="CDD" id="cd17534">
    <property type="entry name" value="REC_DC-like"/>
    <property type="match status" value="1"/>
</dbReference>
<evidence type="ECO:0000256" key="1">
    <source>
        <dbReference type="ARBA" id="ARBA00000085"/>
    </source>
</evidence>
<dbReference type="InterPro" id="IPR036097">
    <property type="entry name" value="HisK_dim/P_sf"/>
</dbReference>
<dbReference type="STRING" id="456481.LEPBI_I1735"/>
<name>B0SRP6_LEPBP</name>
<accession>B0SRP6</accession>
<dbReference type="GO" id="GO:0000155">
    <property type="term" value="F:phosphorelay sensor kinase activity"/>
    <property type="evidence" value="ECO:0007669"/>
    <property type="project" value="InterPro"/>
</dbReference>
<dbReference type="InterPro" id="IPR001789">
    <property type="entry name" value="Sig_transdc_resp-reg_receiver"/>
</dbReference>
<dbReference type="SUPFAM" id="SSF52172">
    <property type="entry name" value="CheY-like"/>
    <property type="match status" value="1"/>
</dbReference>
<protein>
    <recommendedName>
        <fullName evidence="2">histidine kinase</fullName>
        <ecNumber evidence="2">2.7.13.3</ecNumber>
    </recommendedName>
</protein>
<dbReference type="PROSITE" id="PS50110">
    <property type="entry name" value="RESPONSE_REGULATORY"/>
    <property type="match status" value="1"/>
</dbReference>
<feature type="domain" description="Histidine kinase" evidence="5">
    <location>
        <begin position="167"/>
        <end position="370"/>
    </location>
</feature>
<dbReference type="InterPro" id="IPR011006">
    <property type="entry name" value="CheY-like_superfamily"/>
</dbReference>